<keyword evidence="14" id="KW-1185">Reference proteome</keyword>
<evidence type="ECO:0000256" key="7">
    <source>
        <dbReference type="ARBA" id="ARBA00022824"/>
    </source>
</evidence>
<dbReference type="PANTHER" id="PTHR22760:SF3">
    <property type="entry name" value="GPI MANNOSYLTRANSFERASE 4"/>
    <property type="match status" value="1"/>
</dbReference>
<dbReference type="GO" id="GO:0000026">
    <property type="term" value="F:alpha-1,2-mannosyltransferase activity"/>
    <property type="evidence" value="ECO:0007669"/>
    <property type="project" value="Ensembl"/>
</dbReference>
<feature type="transmembrane region" description="Helical" evidence="11">
    <location>
        <begin position="245"/>
        <end position="271"/>
    </location>
</feature>
<feature type="transmembrane region" description="Helical" evidence="11">
    <location>
        <begin position="439"/>
        <end position="460"/>
    </location>
</feature>
<keyword evidence="7 11" id="KW-0256">Endoplasmic reticulum</keyword>
<evidence type="ECO:0000256" key="5">
    <source>
        <dbReference type="ARBA" id="ARBA00022679"/>
    </source>
</evidence>
<dbReference type="GeneTree" id="ENSGT00940000163773"/>
<evidence type="ECO:0000256" key="6">
    <source>
        <dbReference type="ARBA" id="ARBA00022692"/>
    </source>
</evidence>
<dbReference type="GO" id="GO:0005789">
    <property type="term" value="C:endoplasmic reticulum membrane"/>
    <property type="evidence" value="ECO:0007669"/>
    <property type="project" value="UniProtKB-SubCell"/>
</dbReference>
<gene>
    <name evidence="13" type="primary">PIGZ</name>
</gene>
<dbReference type="InterPro" id="IPR005599">
    <property type="entry name" value="GPI_mannosylTrfase"/>
</dbReference>
<keyword evidence="6 11" id="KW-0812">Transmembrane</keyword>
<keyword evidence="3" id="KW-0337">GPI-anchor biosynthesis</keyword>
<feature type="transmembrane region" description="Helical" evidence="11">
    <location>
        <begin position="215"/>
        <end position="233"/>
    </location>
</feature>
<accession>A0A4X2LG58</accession>
<dbReference type="OMA" id="HGIHPRY"/>
<dbReference type="STRING" id="29139.ENSVURP00010022913"/>
<evidence type="ECO:0000256" key="2">
    <source>
        <dbReference type="ARBA" id="ARBA00004687"/>
    </source>
</evidence>
<keyword evidence="8 11" id="KW-1133">Transmembrane helix</keyword>
<reference evidence="13" key="2">
    <citation type="submission" date="2025-08" db="UniProtKB">
        <authorList>
            <consortium name="Ensembl"/>
        </authorList>
    </citation>
    <scope>IDENTIFICATION</scope>
</reference>
<reference evidence="13" key="3">
    <citation type="submission" date="2025-09" db="UniProtKB">
        <authorList>
            <consortium name="Ensembl"/>
        </authorList>
    </citation>
    <scope>IDENTIFICATION</scope>
</reference>
<feature type="transmembrane region" description="Helical" evidence="11">
    <location>
        <begin position="352"/>
        <end position="375"/>
    </location>
</feature>
<feature type="transmembrane region" description="Helical" evidence="11">
    <location>
        <begin position="192"/>
        <end position="208"/>
    </location>
</feature>
<proteinExistence type="inferred from homology"/>
<evidence type="ECO:0000256" key="12">
    <source>
        <dbReference type="SAM" id="MobiDB-lite"/>
    </source>
</evidence>
<evidence type="ECO:0000256" key="1">
    <source>
        <dbReference type="ARBA" id="ARBA00004477"/>
    </source>
</evidence>
<dbReference type="RefSeq" id="XP_027731472.1">
    <property type="nucleotide sequence ID" value="XM_027875671.1"/>
</dbReference>
<evidence type="ECO:0000313" key="14">
    <source>
        <dbReference type="Proteomes" id="UP000314987"/>
    </source>
</evidence>
<evidence type="ECO:0000256" key="3">
    <source>
        <dbReference type="ARBA" id="ARBA00022502"/>
    </source>
</evidence>
<dbReference type="AlphaFoldDB" id="A0A4X2LG58"/>
<dbReference type="EC" id="2.4.1.-" evidence="11"/>
<dbReference type="CTD" id="80235"/>
<comment type="subcellular location">
    <subcellularLocation>
        <location evidence="1 11">Endoplasmic reticulum membrane</location>
        <topology evidence="1 11">Multi-pass membrane protein</topology>
    </subcellularLocation>
</comment>
<dbReference type="GO" id="GO:0006506">
    <property type="term" value="P:GPI anchor biosynthetic process"/>
    <property type="evidence" value="ECO:0007669"/>
    <property type="project" value="UniProtKB-KW"/>
</dbReference>
<evidence type="ECO:0000256" key="10">
    <source>
        <dbReference type="ARBA" id="ARBA00038466"/>
    </source>
</evidence>
<keyword evidence="9 11" id="KW-0472">Membrane</keyword>
<comment type="pathway">
    <text evidence="2">Glycolipid biosynthesis; glycosylphosphatidylinositol-anchor biosynthesis.</text>
</comment>
<comment type="similarity">
    <text evidence="10">Belongs to the glycosyltransferase 22 family. PIGZ subfamily.</text>
</comment>
<feature type="transmembrane region" description="Helical" evidence="11">
    <location>
        <begin position="396"/>
        <end position="414"/>
    </location>
</feature>
<feature type="region of interest" description="Disordered" evidence="12">
    <location>
        <begin position="1"/>
        <end position="42"/>
    </location>
</feature>
<dbReference type="PANTHER" id="PTHR22760">
    <property type="entry name" value="GLYCOSYLTRANSFERASE"/>
    <property type="match status" value="1"/>
</dbReference>
<evidence type="ECO:0000256" key="8">
    <source>
        <dbReference type="ARBA" id="ARBA00022989"/>
    </source>
</evidence>
<evidence type="ECO:0000256" key="4">
    <source>
        <dbReference type="ARBA" id="ARBA00022676"/>
    </source>
</evidence>
<evidence type="ECO:0000313" key="13">
    <source>
        <dbReference type="Ensembl" id="ENSVURP00010022913.1"/>
    </source>
</evidence>
<dbReference type="Ensembl" id="ENSVURT00010026076.1">
    <property type="protein sequence ID" value="ENSVURP00010022913.1"/>
    <property type="gene ID" value="ENSVURG00010017558.1"/>
</dbReference>
<dbReference type="Proteomes" id="UP000314987">
    <property type="component" value="Unassembled WGS sequence"/>
</dbReference>
<keyword evidence="4 11" id="KW-0328">Glycosyltransferase</keyword>
<feature type="transmembrane region" description="Helical" evidence="11">
    <location>
        <begin position="292"/>
        <end position="313"/>
    </location>
</feature>
<dbReference type="Pfam" id="PF03901">
    <property type="entry name" value="Glyco_transf_22"/>
    <property type="match status" value="1"/>
</dbReference>
<reference evidence="14" key="1">
    <citation type="submission" date="2018-12" db="EMBL/GenBank/DDBJ databases">
        <authorList>
            <person name="Yazar S."/>
        </authorList>
    </citation>
    <scope>NUCLEOTIDE SEQUENCE [LARGE SCALE GENOMIC DNA]</scope>
</reference>
<evidence type="ECO:0000256" key="9">
    <source>
        <dbReference type="ARBA" id="ARBA00023136"/>
    </source>
</evidence>
<keyword evidence="5" id="KW-0808">Transferase</keyword>
<organism evidence="13 14">
    <name type="scientific">Vombatus ursinus</name>
    <name type="common">Common wombat</name>
    <dbReference type="NCBI Taxonomy" id="29139"/>
    <lineage>
        <taxon>Eukaryota</taxon>
        <taxon>Metazoa</taxon>
        <taxon>Chordata</taxon>
        <taxon>Craniata</taxon>
        <taxon>Vertebrata</taxon>
        <taxon>Euteleostomi</taxon>
        <taxon>Mammalia</taxon>
        <taxon>Metatheria</taxon>
        <taxon>Diprotodontia</taxon>
        <taxon>Vombatidae</taxon>
        <taxon>Vombatus</taxon>
    </lineage>
</organism>
<name>A0A4X2LG58_VOMUR</name>
<dbReference type="GeneID" id="114052901"/>
<evidence type="ECO:0000256" key="11">
    <source>
        <dbReference type="RuleBase" id="RU363075"/>
    </source>
</evidence>
<sequence>MREPGGVPEPQGARRPAQASLPTHPPGPASPAARGIFSPTDDTRVPRRRAGPAWLVSALLCPEVLGMWAAQVLWGSLGLLRIAWCLLPQTGYLHPDEFFQSPEVMAEDVLGLEVYRPWEFLPSSPCRTVLFPLLTTGSVFWLMELLDRLDLWPGAISSYTLLVGPRLVFTALSFALDWGIYRVAPLWGADPWNALLLLAGSYVTLVFYTRTLANALEGLLFMWLLVLVSPGTHGKLSPWRGGHSWLLGAVVAAGFFNRPTFLGFALLPLLFWSSGCTTVVPLSMRALVQRMLELLPGAMLVASLFVAADTWYYSSRLGLGPRLILTPAHFLSYNLDPQNLAQHGTHPRLTHLAVNGVLLFGVLHAAAVMGAWKVLKESLASVAQRQAPWTRPARKTVLLLFYFFPLALLSLFSHQEPRFLVPLLGPLTLFSSQKGQGVAPWRIASVTLFNVLGALFFGCLHQGGLVPCLSRLENSIHAPAPEGQPSHYTLLFTHTYMPPRYLLRLRGPEPPVEVIDLGGAESRALCQTLDQLASHPVCNTAGGDRLCRIFVVTPGTAREAAAACPFSLRNETRVFPHLTLEDPPGLSALLSRRWRDSLGLYILEVGERRRQ</sequence>
<protein>
    <recommendedName>
        <fullName evidence="11">Mannosyltransferase</fullName>
        <ecNumber evidence="11">2.4.1.-</ecNumber>
    </recommendedName>
</protein>
<dbReference type="OrthoDB" id="10066429at2759"/>